<feature type="chain" id="PRO_5036166814" evidence="1">
    <location>
        <begin position="23"/>
        <end position="137"/>
    </location>
</feature>
<evidence type="ECO:0000313" key="13">
    <source>
        <dbReference type="Proteomes" id="UP000437068"/>
    </source>
</evidence>
<name>A0A6A3Z588_9STRA</name>
<evidence type="ECO:0000313" key="18">
    <source>
        <dbReference type="Proteomes" id="UP000476176"/>
    </source>
</evidence>
<dbReference type="PROSITE" id="PS51257">
    <property type="entry name" value="PROKAR_LIPOPROTEIN"/>
    <property type="match status" value="1"/>
</dbReference>
<evidence type="ECO:0000313" key="3">
    <source>
        <dbReference type="EMBL" id="KAE9016003.1"/>
    </source>
</evidence>
<dbReference type="OrthoDB" id="88920at2759"/>
<evidence type="ECO:0000313" key="19">
    <source>
        <dbReference type="Proteomes" id="UP000488956"/>
    </source>
</evidence>
<dbReference type="EMBL" id="QXGE01000621">
    <property type="protein sequence ID" value="KAE9307476.1"/>
    <property type="molecule type" value="Genomic_DNA"/>
</dbReference>
<evidence type="ECO:0000313" key="7">
    <source>
        <dbReference type="EMBL" id="KAE9207330.1"/>
    </source>
</evidence>
<evidence type="ECO:0000313" key="11">
    <source>
        <dbReference type="Proteomes" id="UP000429523"/>
    </source>
</evidence>
<dbReference type="EMBL" id="QXGC01000649">
    <property type="protein sequence ID" value="KAE9226193.1"/>
    <property type="molecule type" value="Genomic_DNA"/>
</dbReference>
<dbReference type="EMBL" id="QXGF01000741">
    <property type="protein sequence ID" value="KAE8936183.1"/>
    <property type="molecule type" value="Genomic_DNA"/>
</dbReference>
<evidence type="ECO:0000313" key="10">
    <source>
        <dbReference type="EMBL" id="KAE9307476.1"/>
    </source>
</evidence>
<dbReference type="EMBL" id="QXFW01000326">
    <property type="protein sequence ID" value="KAE9016003.1"/>
    <property type="molecule type" value="Genomic_DNA"/>
</dbReference>
<gene>
    <name evidence="10" type="ORF">PF001_g11607</name>
    <name evidence="9" type="ORF">PF002_g13476</name>
    <name evidence="8" type="ORF">PF004_g11704</name>
    <name evidence="7" type="ORF">PF005_g12654</name>
    <name evidence="6" type="ORF">PF006_g7616</name>
    <name evidence="5" type="ORF">PF007_g12380</name>
    <name evidence="2" type="ORF">PF009_g13877</name>
    <name evidence="4" type="ORF">PF010_g11754</name>
    <name evidence="3" type="ORF">PF011_g7354</name>
</gene>
<evidence type="ECO:0000313" key="4">
    <source>
        <dbReference type="EMBL" id="KAE9108834.1"/>
    </source>
</evidence>
<protein>
    <submittedName>
        <fullName evidence="9">Uncharacterized protein</fullName>
    </submittedName>
</protein>
<dbReference type="EMBL" id="QXGD01000683">
    <property type="protein sequence ID" value="KAE9228642.1"/>
    <property type="molecule type" value="Genomic_DNA"/>
</dbReference>
<dbReference type="Proteomes" id="UP000429523">
    <property type="component" value="Unassembled WGS sequence"/>
</dbReference>
<dbReference type="EMBL" id="QXGA01000330">
    <property type="protein sequence ID" value="KAE9147728.1"/>
    <property type="molecule type" value="Genomic_DNA"/>
</dbReference>
<dbReference type="EMBL" id="QXFX01000635">
    <property type="protein sequence ID" value="KAE9108834.1"/>
    <property type="molecule type" value="Genomic_DNA"/>
</dbReference>
<evidence type="ECO:0000313" key="2">
    <source>
        <dbReference type="EMBL" id="KAE8936183.1"/>
    </source>
</evidence>
<dbReference type="EMBL" id="QXFZ01000649">
    <property type="protein sequence ID" value="KAE9109122.1"/>
    <property type="molecule type" value="Genomic_DNA"/>
</dbReference>
<evidence type="ECO:0000313" key="14">
    <source>
        <dbReference type="Proteomes" id="UP000440367"/>
    </source>
</evidence>
<proteinExistence type="predicted"/>
<evidence type="ECO:0000313" key="12">
    <source>
        <dbReference type="Proteomes" id="UP000433483"/>
    </source>
</evidence>
<dbReference type="Proteomes" id="UP000441208">
    <property type="component" value="Unassembled WGS sequence"/>
</dbReference>
<dbReference type="Proteomes" id="UP000488956">
    <property type="component" value="Unassembled WGS sequence"/>
</dbReference>
<feature type="signal peptide" evidence="1">
    <location>
        <begin position="1"/>
        <end position="22"/>
    </location>
</feature>
<sequence length="137" mass="15428">MMSRIVFSVWVVVLLSCHCIDAEDSDSVLTFWDGANFTGDAVQTRRTFVGQMCYNKDVGKPSSITWKNLPTSGLFEGKSKIAFYSGQLCGGIVRAWFTTEKDFPTNLTLDKLNNGIQSFMLWQINKQPRLYKNLGAI</sequence>
<dbReference type="Proteomes" id="UP000440732">
    <property type="component" value="Unassembled WGS sequence"/>
</dbReference>
<evidence type="ECO:0000313" key="15">
    <source>
        <dbReference type="Proteomes" id="UP000440732"/>
    </source>
</evidence>
<dbReference type="Proteomes" id="UP000433483">
    <property type="component" value="Unassembled WGS sequence"/>
</dbReference>
<evidence type="ECO:0000256" key="1">
    <source>
        <dbReference type="SAM" id="SignalP"/>
    </source>
</evidence>
<evidence type="ECO:0000313" key="17">
    <source>
        <dbReference type="Proteomes" id="UP000460718"/>
    </source>
</evidence>
<organism evidence="9 14">
    <name type="scientific">Phytophthora fragariae</name>
    <dbReference type="NCBI Taxonomy" id="53985"/>
    <lineage>
        <taxon>Eukaryota</taxon>
        <taxon>Sar</taxon>
        <taxon>Stramenopiles</taxon>
        <taxon>Oomycota</taxon>
        <taxon>Peronosporomycetes</taxon>
        <taxon>Peronosporales</taxon>
        <taxon>Peronosporaceae</taxon>
        <taxon>Phytophthora</taxon>
    </lineage>
</organism>
<evidence type="ECO:0000313" key="6">
    <source>
        <dbReference type="EMBL" id="KAE9147728.1"/>
    </source>
</evidence>
<keyword evidence="1" id="KW-0732">Signal</keyword>
<evidence type="ECO:0000313" key="5">
    <source>
        <dbReference type="EMBL" id="KAE9109122.1"/>
    </source>
</evidence>
<dbReference type="Proteomes" id="UP000440367">
    <property type="component" value="Unassembled WGS sequence"/>
</dbReference>
<keyword evidence="12" id="KW-1185">Reference proteome</keyword>
<evidence type="ECO:0000313" key="9">
    <source>
        <dbReference type="EMBL" id="KAE9228642.1"/>
    </source>
</evidence>
<dbReference type="AlphaFoldDB" id="A0A6A3Z588"/>
<evidence type="ECO:0000313" key="16">
    <source>
        <dbReference type="Proteomes" id="UP000441208"/>
    </source>
</evidence>
<dbReference type="Proteomes" id="UP000437068">
    <property type="component" value="Unassembled WGS sequence"/>
</dbReference>
<dbReference type="Proteomes" id="UP000460718">
    <property type="component" value="Unassembled WGS sequence"/>
</dbReference>
<accession>A0A6A3Z588</accession>
<dbReference type="Proteomes" id="UP000476176">
    <property type="component" value="Unassembled WGS sequence"/>
</dbReference>
<reference evidence="11 12" key="1">
    <citation type="submission" date="2018-08" db="EMBL/GenBank/DDBJ databases">
        <title>Genomic investigation of the strawberry pathogen Phytophthora fragariae indicates pathogenicity is determined by transcriptional variation in three key races.</title>
        <authorList>
            <person name="Adams T.M."/>
            <person name="Armitage A.D."/>
            <person name="Sobczyk M.K."/>
            <person name="Bates H.J."/>
            <person name="Dunwell J.M."/>
            <person name="Nellist C.F."/>
            <person name="Harrison R.J."/>
        </authorList>
    </citation>
    <scope>NUCLEOTIDE SEQUENCE [LARGE SCALE GENOMIC DNA]</scope>
    <source>
        <strain evidence="10 13">A4</strain>
        <strain evidence="9 14">BC-1</strain>
        <strain evidence="8 18">BC-23</strain>
        <strain evidence="7 12">NOV-27</strain>
        <strain evidence="6 15">NOV-5</strain>
        <strain evidence="5 16">NOV-71</strain>
        <strain evidence="2 11">NOV-9</strain>
        <strain evidence="4 19">ONT-3</strain>
        <strain evidence="3 17">SCRP245</strain>
    </source>
</reference>
<dbReference type="EMBL" id="QXGB01000676">
    <property type="protein sequence ID" value="KAE9207330.1"/>
    <property type="molecule type" value="Genomic_DNA"/>
</dbReference>
<comment type="caution">
    <text evidence="9">The sequence shown here is derived from an EMBL/GenBank/DDBJ whole genome shotgun (WGS) entry which is preliminary data.</text>
</comment>
<evidence type="ECO:0000313" key="8">
    <source>
        <dbReference type="EMBL" id="KAE9226193.1"/>
    </source>
</evidence>